<dbReference type="InterPro" id="IPR051085">
    <property type="entry name" value="MB_O-acyltransferase"/>
</dbReference>
<feature type="transmembrane region" description="Helical" evidence="8">
    <location>
        <begin position="203"/>
        <end position="221"/>
    </location>
</feature>
<feature type="transmembrane region" description="Helical" evidence="8">
    <location>
        <begin position="423"/>
        <end position="439"/>
    </location>
</feature>
<reference evidence="10" key="1">
    <citation type="journal article" date="2019" name="Int. J. Syst. Evol. Microbiol.">
        <title>The Global Catalogue of Microorganisms (GCM) 10K type strain sequencing project: providing services to taxonomists for standard genome sequencing and annotation.</title>
        <authorList>
            <consortium name="The Broad Institute Genomics Platform"/>
            <consortium name="The Broad Institute Genome Sequencing Center for Infectious Disease"/>
            <person name="Wu L."/>
            <person name="Ma J."/>
        </authorList>
    </citation>
    <scope>NUCLEOTIDE SEQUENCE [LARGE SCALE GENOMIC DNA]</scope>
    <source>
        <strain evidence="10">CGMCC 1.12931</strain>
    </source>
</reference>
<feature type="transmembrane region" description="Helical" evidence="8">
    <location>
        <begin position="126"/>
        <end position="145"/>
    </location>
</feature>
<keyword evidence="5 8" id="KW-1133">Transmembrane helix</keyword>
<dbReference type="Proteomes" id="UP000599179">
    <property type="component" value="Unassembled WGS sequence"/>
</dbReference>
<keyword evidence="3 7" id="KW-1003">Cell membrane</keyword>
<feature type="transmembrane region" description="Helical" evidence="8">
    <location>
        <begin position="337"/>
        <end position="357"/>
    </location>
</feature>
<keyword evidence="6 7" id="KW-0472">Membrane</keyword>
<evidence type="ECO:0000256" key="8">
    <source>
        <dbReference type="SAM" id="Phobius"/>
    </source>
</evidence>
<feature type="transmembrane region" description="Helical" evidence="8">
    <location>
        <begin position="389"/>
        <end position="411"/>
    </location>
</feature>
<feature type="transmembrane region" description="Helical" evidence="8">
    <location>
        <begin position="170"/>
        <end position="191"/>
    </location>
</feature>
<name>A0ABQ1SG76_9FLAO</name>
<protein>
    <submittedName>
        <fullName evidence="9">O-acyltransferase</fullName>
    </submittedName>
</protein>
<dbReference type="InterPro" id="IPR024194">
    <property type="entry name" value="Ac/AlaTfrase_AlgI/DltB"/>
</dbReference>
<keyword evidence="7" id="KW-0012">Acyltransferase</keyword>
<evidence type="ECO:0000313" key="9">
    <source>
        <dbReference type="EMBL" id="GGE32533.1"/>
    </source>
</evidence>
<evidence type="ECO:0000313" key="10">
    <source>
        <dbReference type="Proteomes" id="UP000599179"/>
    </source>
</evidence>
<keyword evidence="4 8" id="KW-0812">Transmembrane</keyword>
<feature type="transmembrane region" description="Helical" evidence="8">
    <location>
        <begin position="21"/>
        <end position="41"/>
    </location>
</feature>
<proteinExistence type="inferred from homology"/>
<gene>
    <name evidence="9" type="ORF">GCM10010832_11000</name>
</gene>
<comment type="caution">
    <text evidence="9">The sequence shown here is derived from an EMBL/GenBank/DDBJ whole genome shotgun (WGS) entry which is preliminary data.</text>
</comment>
<organism evidence="9 10">
    <name type="scientific">Psychroflexus planctonicus</name>
    <dbReference type="NCBI Taxonomy" id="1526575"/>
    <lineage>
        <taxon>Bacteria</taxon>
        <taxon>Pseudomonadati</taxon>
        <taxon>Bacteroidota</taxon>
        <taxon>Flavobacteriia</taxon>
        <taxon>Flavobacteriales</taxon>
        <taxon>Flavobacteriaceae</taxon>
        <taxon>Psychroflexus</taxon>
    </lineage>
</organism>
<dbReference type="InterPro" id="IPR004299">
    <property type="entry name" value="MBOAT_fam"/>
</dbReference>
<evidence type="ECO:0000256" key="5">
    <source>
        <dbReference type="ARBA" id="ARBA00022989"/>
    </source>
</evidence>
<comment type="subcellular location">
    <subcellularLocation>
        <location evidence="1">Cell membrane</location>
        <topology evidence="1">Multi-pass membrane protein</topology>
    </subcellularLocation>
</comment>
<evidence type="ECO:0000256" key="4">
    <source>
        <dbReference type="ARBA" id="ARBA00022692"/>
    </source>
</evidence>
<feature type="transmembrane region" description="Helical" evidence="8">
    <location>
        <begin position="93"/>
        <end position="114"/>
    </location>
</feature>
<evidence type="ECO:0000256" key="1">
    <source>
        <dbReference type="ARBA" id="ARBA00004651"/>
    </source>
</evidence>
<evidence type="ECO:0000256" key="6">
    <source>
        <dbReference type="ARBA" id="ARBA00023136"/>
    </source>
</evidence>
<accession>A0ABQ1SG76</accession>
<dbReference type="InterPro" id="IPR028362">
    <property type="entry name" value="AlgI"/>
</dbReference>
<evidence type="ECO:0000256" key="7">
    <source>
        <dbReference type="PIRNR" id="PIRNR016636"/>
    </source>
</evidence>
<dbReference type="PIRSF" id="PIRSF016636">
    <property type="entry name" value="AlgI_DltB"/>
    <property type="match status" value="1"/>
</dbReference>
<keyword evidence="7" id="KW-0808">Transferase</keyword>
<comment type="similarity">
    <text evidence="2 7">Belongs to the membrane-bound acyltransferase family.</text>
</comment>
<dbReference type="EMBL" id="BMGM01000004">
    <property type="protein sequence ID" value="GGE32533.1"/>
    <property type="molecule type" value="Genomic_DNA"/>
</dbReference>
<dbReference type="PANTHER" id="PTHR13285:SF18">
    <property type="entry name" value="PROTEIN-CYSTEINE N-PALMITOYLTRANSFERASE RASP"/>
    <property type="match status" value="1"/>
</dbReference>
<evidence type="ECO:0000256" key="2">
    <source>
        <dbReference type="ARBA" id="ARBA00010323"/>
    </source>
</evidence>
<feature type="transmembrane region" description="Helical" evidence="8">
    <location>
        <begin position="308"/>
        <end position="325"/>
    </location>
</feature>
<keyword evidence="10" id="KW-1185">Reference proteome</keyword>
<evidence type="ECO:0000256" key="3">
    <source>
        <dbReference type="ARBA" id="ARBA00022475"/>
    </source>
</evidence>
<dbReference type="Pfam" id="PF03062">
    <property type="entry name" value="MBOAT"/>
    <property type="match status" value="1"/>
</dbReference>
<sequence>MQLQNLIVLIASYVFYAWWDWRFLGLIIASTLVDYAVGINLEKTTAKSRRKVLVAMSLLFNLGLLGFFKYYNFFVESFIEAFETAGISLEASTLQIILPVGISFYTFQTLSYTLDVYKREISASKNLLSFATYVAFFPQLVAGPIERAAQLLPQFSLPKKFDYQLAKSGIYLMIWGLFKKVVVADNCAFFVNQIFDNPVQESSVTLLLGAVLFAFQIYGDFSGYSDIAIGVARLFGFKLMTNFSYPYFSRDIAEFWRRWHISLSTWFRDYLYIPLGGSRATKLKQVRNVFIIFLVSGFWHGANWTFVVWGGIHALLFLPLLLVKANRKNLEGNHLNLKNISSIIFTFLLVTFAWVFFRAANLGEAWQYIVEILKMDDLSMNLFLKSNKYMLFFGVSLFSILVLLLTEYTAFANNKKEVQLNKWKSFIVVILILFLGVFKNPSDFIYFQF</sequence>
<feature type="transmembrane region" description="Helical" evidence="8">
    <location>
        <begin position="53"/>
        <end position="73"/>
    </location>
</feature>
<dbReference type="PANTHER" id="PTHR13285">
    <property type="entry name" value="ACYLTRANSFERASE"/>
    <property type="match status" value="1"/>
</dbReference>
<dbReference type="PIRSF" id="PIRSF500217">
    <property type="entry name" value="AlgI"/>
    <property type="match status" value="1"/>
</dbReference>